<dbReference type="GO" id="GO:0003824">
    <property type="term" value="F:catalytic activity"/>
    <property type="evidence" value="ECO:0007669"/>
    <property type="project" value="InterPro"/>
</dbReference>
<feature type="domain" description="PLD phosphodiesterase" evidence="10">
    <location>
        <begin position="1"/>
        <end position="26"/>
    </location>
</feature>
<evidence type="ECO:0000256" key="8">
    <source>
        <dbReference type="PROSITE-ProRule" id="PRU00169"/>
    </source>
</evidence>
<evidence type="ECO:0000256" key="9">
    <source>
        <dbReference type="PROSITE-ProRule" id="PRU01091"/>
    </source>
</evidence>
<dbReference type="GO" id="GO:0000976">
    <property type="term" value="F:transcription cis-regulatory region binding"/>
    <property type="evidence" value="ECO:0007669"/>
    <property type="project" value="TreeGrafter"/>
</dbReference>
<dbReference type="Gene3D" id="1.10.10.10">
    <property type="entry name" value="Winged helix-like DNA-binding domain superfamily/Winged helix DNA-binding domain"/>
    <property type="match status" value="1"/>
</dbReference>
<evidence type="ECO:0000256" key="2">
    <source>
        <dbReference type="ARBA" id="ARBA00022490"/>
    </source>
</evidence>
<dbReference type="RefSeq" id="WP_034320946.1">
    <property type="nucleotide sequence ID" value="NZ_JAVIKA010000008.1"/>
</dbReference>
<feature type="DNA-binding region" description="OmpR/PhoB-type" evidence="9">
    <location>
        <begin position="138"/>
        <end position="237"/>
    </location>
</feature>
<dbReference type="Proteomes" id="UP000028091">
    <property type="component" value="Unassembled WGS sequence"/>
</dbReference>
<dbReference type="GO" id="GO:0006355">
    <property type="term" value="P:regulation of DNA-templated transcription"/>
    <property type="evidence" value="ECO:0007669"/>
    <property type="project" value="InterPro"/>
</dbReference>
<evidence type="ECO:0000256" key="3">
    <source>
        <dbReference type="ARBA" id="ARBA00022553"/>
    </source>
</evidence>
<dbReference type="InterPro" id="IPR001789">
    <property type="entry name" value="Sig_transdc_resp-reg_receiver"/>
</dbReference>
<sequence>MNKKILVVDDEESIVTLLSYNLERAGYDVVTARDGEEALEKAASEQPDLIVLDLMLPKMDGIEVCKQLRIQKMMFPILMLTAKDDEFDKVLGLELGADDYMTKPFSPREVGARVKAILRRAQQSQPVPSQEEKEEIIADQIKIGELRILPEHYEVYFQEERLELTPKEFELLLYLAKHKGRVLTRDLLLSAVWNYDFAGDTRIVDVHISHLRDKIEKNTKKPTYIKTIRGLGYKLEEPKPNE</sequence>
<dbReference type="SMART" id="SM00448">
    <property type="entry name" value="REC"/>
    <property type="match status" value="1"/>
</dbReference>
<dbReference type="SUPFAM" id="SSF52172">
    <property type="entry name" value="CheY-like"/>
    <property type="match status" value="1"/>
</dbReference>
<evidence type="ECO:0000256" key="4">
    <source>
        <dbReference type="ARBA" id="ARBA00023012"/>
    </source>
</evidence>
<dbReference type="InterPro" id="IPR036388">
    <property type="entry name" value="WH-like_DNA-bd_sf"/>
</dbReference>
<dbReference type="InterPro" id="IPR001867">
    <property type="entry name" value="OmpR/PhoB-type_DNA-bd"/>
</dbReference>
<keyword evidence="3 8" id="KW-0597">Phosphoprotein</keyword>
<dbReference type="InterPro" id="IPR001736">
    <property type="entry name" value="PLipase_D/transphosphatidylase"/>
</dbReference>
<evidence type="ECO:0000259" key="11">
    <source>
        <dbReference type="PROSITE" id="PS50110"/>
    </source>
</evidence>
<evidence type="ECO:0000313" key="14">
    <source>
        <dbReference type="Proteomes" id="UP000028091"/>
    </source>
</evidence>
<dbReference type="AlphaFoldDB" id="A0A081LBN4"/>
<protein>
    <submittedName>
        <fullName evidence="13">Chemotaxis protein CheY</fullName>
    </submittedName>
</protein>
<dbReference type="CDD" id="cd19937">
    <property type="entry name" value="REC_OmpR_BsPhoP-like"/>
    <property type="match status" value="1"/>
</dbReference>
<dbReference type="CDD" id="cd00383">
    <property type="entry name" value="trans_reg_C"/>
    <property type="match status" value="1"/>
</dbReference>
<keyword evidence="14" id="KW-1185">Reference proteome</keyword>
<dbReference type="FunFam" id="3.40.50.2300:FF:000001">
    <property type="entry name" value="DNA-binding response regulator PhoB"/>
    <property type="match status" value="1"/>
</dbReference>
<organism evidence="13 14">
    <name type="scientific">Bacillus zhangzhouensis</name>
    <dbReference type="NCBI Taxonomy" id="1178540"/>
    <lineage>
        <taxon>Bacteria</taxon>
        <taxon>Bacillati</taxon>
        <taxon>Bacillota</taxon>
        <taxon>Bacilli</taxon>
        <taxon>Bacillales</taxon>
        <taxon>Bacillaceae</taxon>
        <taxon>Bacillus</taxon>
    </lineage>
</organism>
<reference evidence="13 14" key="1">
    <citation type="submission" date="2012-09" db="EMBL/GenBank/DDBJ databases">
        <title>Genome Sequence of Bacillus sp. DW5-4.</title>
        <authorList>
            <person name="Lai Q."/>
            <person name="Liu Y."/>
            <person name="Shao Z."/>
        </authorList>
    </citation>
    <scope>NUCLEOTIDE SEQUENCE [LARGE SCALE GENOMIC DNA]</scope>
    <source>
        <strain evidence="13 14">DW5-4</strain>
    </source>
</reference>
<dbReference type="InterPro" id="IPR016032">
    <property type="entry name" value="Sig_transdc_resp-reg_C-effctor"/>
</dbReference>
<proteinExistence type="predicted"/>
<feature type="domain" description="Response regulatory" evidence="11">
    <location>
        <begin position="4"/>
        <end position="118"/>
    </location>
</feature>
<dbReference type="PANTHER" id="PTHR48111:SF73">
    <property type="entry name" value="ALKALINE PHOSPHATASE SYNTHESIS TRANSCRIPTIONAL REGULATORY PROTEIN PHOP"/>
    <property type="match status" value="1"/>
</dbReference>
<dbReference type="GO" id="GO:0000156">
    <property type="term" value="F:phosphorelay response regulator activity"/>
    <property type="evidence" value="ECO:0007669"/>
    <property type="project" value="TreeGrafter"/>
</dbReference>
<keyword evidence="7" id="KW-0804">Transcription</keyword>
<feature type="modified residue" description="4-aspartylphosphate" evidence="8">
    <location>
        <position position="53"/>
    </location>
</feature>
<dbReference type="PANTHER" id="PTHR48111">
    <property type="entry name" value="REGULATOR OF RPOS"/>
    <property type="match status" value="1"/>
</dbReference>
<keyword evidence="2" id="KW-0963">Cytoplasm</keyword>
<keyword evidence="6 9" id="KW-0238">DNA-binding</keyword>
<dbReference type="PROSITE" id="PS50110">
    <property type="entry name" value="RESPONSE_REGULATORY"/>
    <property type="match status" value="1"/>
</dbReference>
<comment type="subcellular location">
    <subcellularLocation>
        <location evidence="1">Cytoplasm</location>
    </subcellularLocation>
</comment>
<name>A0A081LBN4_9BACI</name>
<dbReference type="Pfam" id="PF00072">
    <property type="entry name" value="Response_reg"/>
    <property type="match status" value="1"/>
</dbReference>
<evidence type="ECO:0000259" key="12">
    <source>
        <dbReference type="PROSITE" id="PS51755"/>
    </source>
</evidence>
<accession>A0A081LBN4</accession>
<comment type="caution">
    <text evidence="13">The sequence shown here is derived from an EMBL/GenBank/DDBJ whole genome shotgun (WGS) entry which is preliminary data.</text>
</comment>
<dbReference type="SMART" id="SM00862">
    <property type="entry name" value="Trans_reg_C"/>
    <property type="match status" value="1"/>
</dbReference>
<dbReference type="PROSITE" id="PS50035">
    <property type="entry name" value="PLD"/>
    <property type="match status" value="1"/>
</dbReference>
<dbReference type="eggNOG" id="COG0745">
    <property type="taxonomic scope" value="Bacteria"/>
</dbReference>
<evidence type="ECO:0000256" key="7">
    <source>
        <dbReference type="ARBA" id="ARBA00023163"/>
    </source>
</evidence>
<keyword evidence="4" id="KW-0902">Two-component regulatory system</keyword>
<dbReference type="GO" id="GO:0006793">
    <property type="term" value="P:phosphorus metabolic process"/>
    <property type="evidence" value="ECO:0007669"/>
    <property type="project" value="UniProtKB-ARBA"/>
</dbReference>
<dbReference type="SUPFAM" id="SSF46894">
    <property type="entry name" value="C-terminal effector domain of the bipartite response regulators"/>
    <property type="match status" value="1"/>
</dbReference>
<evidence type="ECO:0000313" key="13">
    <source>
        <dbReference type="EMBL" id="KEP26660.1"/>
    </source>
</evidence>
<dbReference type="FunFam" id="1.10.10.10:FF:000089">
    <property type="entry name" value="Alkaline phosphatase synthesis response regulator"/>
    <property type="match status" value="1"/>
</dbReference>
<evidence type="ECO:0000259" key="10">
    <source>
        <dbReference type="PROSITE" id="PS50035"/>
    </source>
</evidence>
<dbReference type="Gene3D" id="6.10.250.690">
    <property type="match status" value="1"/>
</dbReference>
<dbReference type="Pfam" id="PF00486">
    <property type="entry name" value="Trans_reg_C"/>
    <property type="match status" value="1"/>
</dbReference>
<dbReference type="OrthoDB" id="9790442at2"/>
<dbReference type="Gene3D" id="3.40.50.2300">
    <property type="match status" value="1"/>
</dbReference>
<dbReference type="InterPro" id="IPR011006">
    <property type="entry name" value="CheY-like_superfamily"/>
</dbReference>
<feature type="domain" description="OmpR/PhoB-type" evidence="12">
    <location>
        <begin position="138"/>
        <end position="237"/>
    </location>
</feature>
<gene>
    <name evidence="13" type="ORF">BA70_18955</name>
</gene>
<dbReference type="InterPro" id="IPR039420">
    <property type="entry name" value="WalR-like"/>
</dbReference>
<dbReference type="GO" id="GO:0032993">
    <property type="term" value="C:protein-DNA complex"/>
    <property type="evidence" value="ECO:0007669"/>
    <property type="project" value="TreeGrafter"/>
</dbReference>
<dbReference type="GO" id="GO:0005829">
    <property type="term" value="C:cytosol"/>
    <property type="evidence" value="ECO:0007669"/>
    <property type="project" value="TreeGrafter"/>
</dbReference>
<evidence type="ECO:0000256" key="6">
    <source>
        <dbReference type="ARBA" id="ARBA00023125"/>
    </source>
</evidence>
<evidence type="ECO:0000256" key="5">
    <source>
        <dbReference type="ARBA" id="ARBA00023015"/>
    </source>
</evidence>
<keyword evidence="5" id="KW-0805">Transcription regulation</keyword>
<evidence type="ECO:0000256" key="1">
    <source>
        <dbReference type="ARBA" id="ARBA00004496"/>
    </source>
</evidence>
<dbReference type="PROSITE" id="PS51755">
    <property type="entry name" value="OMPR_PHOB"/>
    <property type="match status" value="1"/>
</dbReference>
<dbReference type="EMBL" id="JOTP01000008">
    <property type="protein sequence ID" value="KEP26660.1"/>
    <property type="molecule type" value="Genomic_DNA"/>
</dbReference>